<dbReference type="Gene3D" id="2.170.140.10">
    <property type="entry name" value="Chitin binding domain"/>
    <property type="match status" value="1"/>
</dbReference>
<evidence type="ECO:0000259" key="1">
    <source>
        <dbReference type="Pfam" id="PF01607"/>
    </source>
</evidence>
<sequence length="178" mass="18580">MQTRKLRVKTIRKKTKMMISSPGTPKLFNCSGGLVFNDKLKVCDYPDRADCVPLQPTAEPAPAEVVTTKVVVTKIVKEIFKPEDVSVASATVKNEVTEAEVQPTTARPAVVDADVSVDDVLSKPAGAVDGSQPAVVNADVDALDVNSAVEPVANSADDAADSGLLGHVADADVDLGVL</sequence>
<feature type="domain" description="Chitin-binding type-2" evidence="1">
    <location>
        <begin position="23"/>
        <end position="51"/>
    </location>
</feature>
<evidence type="ECO:0000313" key="2">
    <source>
        <dbReference type="EMBL" id="KAK8758314.1"/>
    </source>
</evidence>
<protein>
    <recommendedName>
        <fullName evidence="1">Chitin-binding type-2 domain-containing protein</fullName>
    </recommendedName>
</protein>
<dbReference type="AlphaFoldDB" id="A0AAQ4D774"/>
<comment type="caution">
    <text evidence="2">The sequence shown here is derived from an EMBL/GenBank/DDBJ whole genome shotgun (WGS) entry which is preliminary data.</text>
</comment>
<dbReference type="Pfam" id="PF01607">
    <property type="entry name" value="CBM_14"/>
    <property type="match status" value="1"/>
</dbReference>
<reference evidence="2 3" key="1">
    <citation type="journal article" date="2023" name="Arcadia Sci">
        <title>De novo assembly of a long-read Amblyomma americanum tick genome.</title>
        <authorList>
            <person name="Chou S."/>
            <person name="Poskanzer K.E."/>
            <person name="Rollins M."/>
            <person name="Thuy-Boun P.S."/>
        </authorList>
    </citation>
    <scope>NUCLEOTIDE SEQUENCE [LARGE SCALE GENOMIC DNA]</scope>
    <source>
        <strain evidence="2">F_SG_1</strain>
        <tissue evidence="2">Salivary glands</tissue>
    </source>
</reference>
<dbReference type="GO" id="GO:0008061">
    <property type="term" value="F:chitin binding"/>
    <property type="evidence" value="ECO:0007669"/>
    <property type="project" value="InterPro"/>
</dbReference>
<dbReference type="EMBL" id="JARKHS020034235">
    <property type="protein sequence ID" value="KAK8758314.1"/>
    <property type="molecule type" value="Genomic_DNA"/>
</dbReference>
<gene>
    <name evidence="2" type="ORF">V5799_004053</name>
</gene>
<keyword evidence="3" id="KW-1185">Reference proteome</keyword>
<name>A0AAQ4D774_AMBAM</name>
<organism evidence="2 3">
    <name type="scientific">Amblyomma americanum</name>
    <name type="common">Lone star tick</name>
    <dbReference type="NCBI Taxonomy" id="6943"/>
    <lineage>
        <taxon>Eukaryota</taxon>
        <taxon>Metazoa</taxon>
        <taxon>Ecdysozoa</taxon>
        <taxon>Arthropoda</taxon>
        <taxon>Chelicerata</taxon>
        <taxon>Arachnida</taxon>
        <taxon>Acari</taxon>
        <taxon>Parasitiformes</taxon>
        <taxon>Ixodida</taxon>
        <taxon>Ixodoidea</taxon>
        <taxon>Ixodidae</taxon>
        <taxon>Amblyomminae</taxon>
        <taxon>Amblyomma</taxon>
    </lineage>
</organism>
<evidence type="ECO:0000313" key="3">
    <source>
        <dbReference type="Proteomes" id="UP001321473"/>
    </source>
</evidence>
<dbReference type="InterPro" id="IPR036508">
    <property type="entry name" value="Chitin-bd_dom_sf"/>
</dbReference>
<dbReference type="InterPro" id="IPR002557">
    <property type="entry name" value="Chitin-bd_dom"/>
</dbReference>
<dbReference type="GO" id="GO:0005576">
    <property type="term" value="C:extracellular region"/>
    <property type="evidence" value="ECO:0007669"/>
    <property type="project" value="InterPro"/>
</dbReference>
<dbReference type="SUPFAM" id="SSF57625">
    <property type="entry name" value="Invertebrate chitin-binding proteins"/>
    <property type="match status" value="1"/>
</dbReference>
<dbReference type="Proteomes" id="UP001321473">
    <property type="component" value="Unassembled WGS sequence"/>
</dbReference>
<proteinExistence type="predicted"/>
<accession>A0AAQ4D774</accession>